<keyword evidence="2" id="KW-0378">Hydrolase</keyword>
<feature type="region of interest" description="Disordered" evidence="1">
    <location>
        <begin position="1"/>
        <end position="23"/>
    </location>
</feature>
<comment type="caution">
    <text evidence="2">The sequence shown here is derived from an EMBL/GenBank/DDBJ whole genome shotgun (WGS) entry which is preliminary data.</text>
</comment>
<sequence length="114" mass="12701">MTAPTRHGTNGTAERVSFSKAKGKERGYKVMGSLSLLLAWLEVSVCPPEGRSKYGWVVGTWTKDLKHETKQAKACLKADSKEQLLLFGLLCNHDFDCWSLTNRSENKKAPFPVS</sequence>
<dbReference type="AlphaFoldDB" id="A0A5A7QMI3"/>
<gene>
    <name evidence="2" type="ORF">STAS_23189</name>
</gene>
<evidence type="ECO:0000256" key="1">
    <source>
        <dbReference type="SAM" id="MobiDB-lite"/>
    </source>
</evidence>
<reference evidence="3" key="1">
    <citation type="journal article" date="2019" name="Curr. Biol.">
        <title>Genome Sequence of Striga asiatica Provides Insight into the Evolution of Plant Parasitism.</title>
        <authorList>
            <person name="Yoshida S."/>
            <person name="Kim S."/>
            <person name="Wafula E.K."/>
            <person name="Tanskanen J."/>
            <person name="Kim Y.M."/>
            <person name="Honaas L."/>
            <person name="Yang Z."/>
            <person name="Spallek T."/>
            <person name="Conn C.E."/>
            <person name="Ichihashi Y."/>
            <person name="Cheong K."/>
            <person name="Cui S."/>
            <person name="Der J.P."/>
            <person name="Gundlach H."/>
            <person name="Jiao Y."/>
            <person name="Hori C."/>
            <person name="Ishida J.K."/>
            <person name="Kasahara H."/>
            <person name="Kiba T."/>
            <person name="Kim M.S."/>
            <person name="Koo N."/>
            <person name="Laohavisit A."/>
            <person name="Lee Y.H."/>
            <person name="Lumba S."/>
            <person name="McCourt P."/>
            <person name="Mortimer J.C."/>
            <person name="Mutuku J.M."/>
            <person name="Nomura T."/>
            <person name="Sasaki-Sekimoto Y."/>
            <person name="Seto Y."/>
            <person name="Wang Y."/>
            <person name="Wakatake T."/>
            <person name="Sakakibara H."/>
            <person name="Demura T."/>
            <person name="Yamaguchi S."/>
            <person name="Yoneyama K."/>
            <person name="Manabe R.I."/>
            <person name="Nelson D.C."/>
            <person name="Schulman A.H."/>
            <person name="Timko M.P."/>
            <person name="dePamphilis C.W."/>
            <person name="Choi D."/>
            <person name="Shirasu K."/>
        </authorList>
    </citation>
    <scope>NUCLEOTIDE SEQUENCE [LARGE SCALE GENOMIC DNA]</scope>
    <source>
        <strain evidence="3">cv. UVA1</strain>
    </source>
</reference>
<proteinExistence type="predicted"/>
<name>A0A5A7QMI3_STRAF</name>
<protein>
    <submittedName>
        <fullName evidence="2">Peptidyl-tRNA hydrolase</fullName>
    </submittedName>
</protein>
<organism evidence="2 3">
    <name type="scientific">Striga asiatica</name>
    <name type="common">Asiatic witchweed</name>
    <name type="synonym">Buchnera asiatica</name>
    <dbReference type="NCBI Taxonomy" id="4170"/>
    <lineage>
        <taxon>Eukaryota</taxon>
        <taxon>Viridiplantae</taxon>
        <taxon>Streptophyta</taxon>
        <taxon>Embryophyta</taxon>
        <taxon>Tracheophyta</taxon>
        <taxon>Spermatophyta</taxon>
        <taxon>Magnoliopsida</taxon>
        <taxon>eudicotyledons</taxon>
        <taxon>Gunneridae</taxon>
        <taxon>Pentapetalae</taxon>
        <taxon>asterids</taxon>
        <taxon>lamiids</taxon>
        <taxon>Lamiales</taxon>
        <taxon>Orobanchaceae</taxon>
        <taxon>Buchnereae</taxon>
        <taxon>Striga</taxon>
    </lineage>
</organism>
<keyword evidence="3" id="KW-1185">Reference proteome</keyword>
<accession>A0A5A7QMI3</accession>
<evidence type="ECO:0000313" key="3">
    <source>
        <dbReference type="Proteomes" id="UP000325081"/>
    </source>
</evidence>
<dbReference type="EMBL" id="BKCP01007405">
    <property type="protein sequence ID" value="GER46118.1"/>
    <property type="molecule type" value="Genomic_DNA"/>
</dbReference>
<dbReference type="Proteomes" id="UP000325081">
    <property type="component" value="Unassembled WGS sequence"/>
</dbReference>
<evidence type="ECO:0000313" key="2">
    <source>
        <dbReference type="EMBL" id="GER46118.1"/>
    </source>
</evidence>
<dbReference type="GO" id="GO:0016787">
    <property type="term" value="F:hydrolase activity"/>
    <property type="evidence" value="ECO:0007669"/>
    <property type="project" value="UniProtKB-KW"/>
</dbReference>